<feature type="compositionally biased region" description="Basic and acidic residues" evidence="1">
    <location>
        <begin position="1"/>
        <end position="19"/>
    </location>
</feature>
<dbReference type="EMBL" id="LSRX01000808">
    <property type="protein sequence ID" value="OLP88527.1"/>
    <property type="molecule type" value="Genomic_DNA"/>
</dbReference>
<keyword evidence="3" id="KW-1185">Reference proteome</keyword>
<feature type="region of interest" description="Disordered" evidence="1">
    <location>
        <begin position="1"/>
        <end position="96"/>
    </location>
</feature>
<dbReference type="AlphaFoldDB" id="A0A1Q9D044"/>
<evidence type="ECO:0000256" key="1">
    <source>
        <dbReference type="SAM" id="MobiDB-lite"/>
    </source>
</evidence>
<protein>
    <submittedName>
        <fullName evidence="2">Uncharacterized protein</fullName>
    </submittedName>
</protein>
<accession>A0A1Q9D044</accession>
<feature type="compositionally biased region" description="Low complexity" evidence="1">
    <location>
        <begin position="56"/>
        <end position="72"/>
    </location>
</feature>
<name>A0A1Q9D044_SYMMI</name>
<sequence length="96" mass="10124">MAPKKRDSRSQSDNSKRSTAESPSKKRFKLGAPVAGSIDLDEDVGPSQAKTASRNSSGKAAAKPAPKAGKGSQRPPLPQDAWRADTQHLSSGQLQK</sequence>
<evidence type="ECO:0000313" key="2">
    <source>
        <dbReference type="EMBL" id="OLP88527.1"/>
    </source>
</evidence>
<reference evidence="2 3" key="1">
    <citation type="submission" date="2016-02" db="EMBL/GenBank/DDBJ databases">
        <title>Genome analysis of coral dinoflagellate symbionts highlights evolutionary adaptations to a symbiotic lifestyle.</title>
        <authorList>
            <person name="Aranda M."/>
            <person name="Li Y."/>
            <person name="Liew Y.J."/>
            <person name="Baumgarten S."/>
            <person name="Simakov O."/>
            <person name="Wilson M."/>
            <person name="Piel J."/>
            <person name="Ashoor H."/>
            <person name="Bougouffa S."/>
            <person name="Bajic V.B."/>
            <person name="Ryu T."/>
            <person name="Ravasi T."/>
            <person name="Bayer T."/>
            <person name="Micklem G."/>
            <person name="Kim H."/>
            <person name="Bhak J."/>
            <person name="Lajeunesse T.C."/>
            <person name="Voolstra C.R."/>
        </authorList>
    </citation>
    <scope>NUCLEOTIDE SEQUENCE [LARGE SCALE GENOMIC DNA]</scope>
    <source>
        <strain evidence="2 3">CCMP2467</strain>
    </source>
</reference>
<dbReference type="Proteomes" id="UP000186817">
    <property type="component" value="Unassembled WGS sequence"/>
</dbReference>
<proteinExistence type="predicted"/>
<evidence type="ECO:0000313" key="3">
    <source>
        <dbReference type="Proteomes" id="UP000186817"/>
    </source>
</evidence>
<gene>
    <name evidence="2" type="ORF">AK812_SmicGene30115</name>
</gene>
<comment type="caution">
    <text evidence="2">The sequence shown here is derived from an EMBL/GenBank/DDBJ whole genome shotgun (WGS) entry which is preliminary data.</text>
</comment>
<feature type="compositionally biased region" description="Polar residues" evidence="1">
    <location>
        <begin position="87"/>
        <end position="96"/>
    </location>
</feature>
<organism evidence="2 3">
    <name type="scientific">Symbiodinium microadriaticum</name>
    <name type="common">Dinoflagellate</name>
    <name type="synonym">Zooxanthella microadriatica</name>
    <dbReference type="NCBI Taxonomy" id="2951"/>
    <lineage>
        <taxon>Eukaryota</taxon>
        <taxon>Sar</taxon>
        <taxon>Alveolata</taxon>
        <taxon>Dinophyceae</taxon>
        <taxon>Suessiales</taxon>
        <taxon>Symbiodiniaceae</taxon>
        <taxon>Symbiodinium</taxon>
    </lineage>
</organism>